<dbReference type="AlphaFoldDB" id="A0AAE1WIS6"/>
<keyword evidence="3" id="KW-1185">Reference proteome</keyword>
<sequence>MHRMKEFYAISDWHSRYGMTKAFFGVRMIEGSSVREHGVIMLSFVEKLKDLQANFDKEKTYVDVILQSPPPSFDQFIINHNMNRLEKSIRELINMLVQYEATIEKSAPLELVGNASTSKAKGKVLGRQKRKKDEMSSTATRTSSAHVTLLGGGKEKRKRVRQPKISNDVCIYYQENGHLKIECPKLLPNEGDDKE</sequence>
<dbReference type="GO" id="GO:0003676">
    <property type="term" value="F:nucleic acid binding"/>
    <property type="evidence" value="ECO:0007669"/>
    <property type="project" value="InterPro"/>
</dbReference>
<reference evidence="2" key="2">
    <citation type="journal article" date="2024" name="Plant">
        <title>Genomic evolution and insights into agronomic trait innovations of Sesamum species.</title>
        <authorList>
            <person name="Miao H."/>
            <person name="Wang L."/>
            <person name="Qu L."/>
            <person name="Liu H."/>
            <person name="Sun Y."/>
            <person name="Le M."/>
            <person name="Wang Q."/>
            <person name="Wei S."/>
            <person name="Zheng Y."/>
            <person name="Lin W."/>
            <person name="Duan Y."/>
            <person name="Cao H."/>
            <person name="Xiong S."/>
            <person name="Wang X."/>
            <person name="Wei L."/>
            <person name="Li C."/>
            <person name="Ma Q."/>
            <person name="Ju M."/>
            <person name="Zhao R."/>
            <person name="Li G."/>
            <person name="Mu C."/>
            <person name="Tian Q."/>
            <person name="Mei H."/>
            <person name="Zhang T."/>
            <person name="Gao T."/>
            <person name="Zhang H."/>
        </authorList>
    </citation>
    <scope>NUCLEOTIDE SEQUENCE</scope>
    <source>
        <strain evidence="2">K16</strain>
    </source>
</reference>
<dbReference type="InterPro" id="IPR036875">
    <property type="entry name" value="Znf_CCHC_sf"/>
</dbReference>
<accession>A0AAE1WIS6</accession>
<evidence type="ECO:0000313" key="3">
    <source>
        <dbReference type="Proteomes" id="UP001289374"/>
    </source>
</evidence>
<evidence type="ECO:0000256" key="1">
    <source>
        <dbReference type="SAM" id="MobiDB-lite"/>
    </source>
</evidence>
<dbReference type="Pfam" id="PF14223">
    <property type="entry name" value="Retrotran_gag_2"/>
    <property type="match status" value="1"/>
</dbReference>
<protein>
    <submittedName>
        <fullName evidence="2">Uncharacterized protein</fullName>
    </submittedName>
</protein>
<feature type="compositionally biased region" description="Basic residues" evidence="1">
    <location>
        <begin position="121"/>
        <end position="130"/>
    </location>
</feature>
<reference evidence="2" key="1">
    <citation type="submission" date="2020-06" db="EMBL/GenBank/DDBJ databases">
        <authorList>
            <person name="Li T."/>
            <person name="Hu X."/>
            <person name="Zhang T."/>
            <person name="Song X."/>
            <person name="Zhang H."/>
            <person name="Dai N."/>
            <person name="Sheng W."/>
            <person name="Hou X."/>
            <person name="Wei L."/>
        </authorList>
    </citation>
    <scope>NUCLEOTIDE SEQUENCE</scope>
    <source>
        <strain evidence="2">K16</strain>
        <tissue evidence="2">Leaf</tissue>
    </source>
</reference>
<feature type="region of interest" description="Disordered" evidence="1">
    <location>
        <begin position="121"/>
        <end position="161"/>
    </location>
</feature>
<name>A0AAE1WIS6_9LAMI</name>
<feature type="compositionally biased region" description="Polar residues" evidence="1">
    <location>
        <begin position="136"/>
        <end position="146"/>
    </location>
</feature>
<evidence type="ECO:0000313" key="2">
    <source>
        <dbReference type="EMBL" id="KAK4394225.1"/>
    </source>
</evidence>
<dbReference type="EMBL" id="JACGWL010000010">
    <property type="protein sequence ID" value="KAK4394225.1"/>
    <property type="molecule type" value="Genomic_DNA"/>
</dbReference>
<dbReference type="GO" id="GO:0008270">
    <property type="term" value="F:zinc ion binding"/>
    <property type="evidence" value="ECO:0007669"/>
    <property type="project" value="InterPro"/>
</dbReference>
<comment type="caution">
    <text evidence="2">The sequence shown here is derived from an EMBL/GenBank/DDBJ whole genome shotgun (WGS) entry which is preliminary data.</text>
</comment>
<organism evidence="2 3">
    <name type="scientific">Sesamum angolense</name>
    <dbReference type="NCBI Taxonomy" id="2727404"/>
    <lineage>
        <taxon>Eukaryota</taxon>
        <taxon>Viridiplantae</taxon>
        <taxon>Streptophyta</taxon>
        <taxon>Embryophyta</taxon>
        <taxon>Tracheophyta</taxon>
        <taxon>Spermatophyta</taxon>
        <taxon>Magnoliopsida</taxon>
        <taxon>eudicotyledons</taxon>
        <taxon>Gunneridae</taxon>
        <taxon>Pentapetalae</taxon>
        <taxon>asterids</taxon>
        <taxon>lamiids</taxon>
        <taxon>Lamiales</taxon>
        <taxon>Pedaliaceae</taxon>
        <taxon>Sesamum</taxon>
    </lineage>
</organism>
<dbReference type="Gene3D" id="4.10.60.10">
    <property type="entry name" value="Zinc finger, CCHC-type"/>
    <property type="match status" value="1"/>
</dbReference>
<dbReference type="SUPFAM" id="SSF57756">
    <property type="entry name" value="Retrovirus zinc finger-like domains"/>
    <property type="match status" value="1"/>
</dbReference>
<dbReference type="Proteomes" id="UP001289374">
    <property type="component" value="Unassembled WGS sequence"/>
</dbReference>
<proteinExistence type="predicted"/>
<gene>
    <name evidence="2" type="ORF">Sango_1893300</name>
</gene>